<sequence>MNDIEALLEKYYAGETSLEEERRVREYFAQHPEQQATPDARLAAAVQAARDTQPDRVLPQRRSHRFKYLVACGTALAAGIALVITLKQPGVTPAPQAALPQTTAVSSALSRTILVRPDVSGEIQDEEQALEQARKALAYVSSKLNKGVTGINQFGKLEQSISKIQNKNKS</sequence>
<dbReference type="RefSeq" id="WP_106520931.1">
    <property type="nucleotide sequence ID" value="NZ_PYGD01000001.1"/>
</dbReference>
<comment type="caution">
    <text evidence="1">The sequence shown here is derived from an EMBL/GenBank/DDBJ whole genome shotgun (WGS) entry which is preliminary data.</text>
</comment>
<reference evidence="1 2" key="1">
    <citation type="submission" date="2018-03" db="EMBL/GenBank/DDBJ databases">
        <title>Genomic Encyclopedia of Type Strains, Phase III (KMG-III): the genomes of soil and plant-associated and newly described type strains.</title>
        <authorList>
            <person name="Whitman W."/>
        </authorList>
    </citation>
    <scope>NUCLEOTIDE SEQUENCE [LARGE SCALE GENOMIC DNA]</scope>
    <source>
        <strain evidence="1 2">CGMCC 1.12700</strain>
    </source>
</reference>
<accession>A0A2P8DAF4</accession>
<keyword evidence="2" id="KW-1185">Reference proteome</keyword>
<name>A0A2P8DAF4_9BACT</name>
<dbReference type="Proteomes" id="UP000240572">
    <property type="component" value="Unassembled WGS sequence"/>
</dbReference>
<proteinExistence type="predicted"/>
<organism evidence="1 2">
    <name type="scientific">Taibaiella chishuiensis</name>
    <dbReference type="NCBI Taxonomy" id="1434707"/>
    <lineage>
        <taxon>Bacteria</taxon>
        <taxon>Pseudomonadati</taxon>
        <taxon>Bacteroidota</taxon>
        <taxon>Chitinophagia</taxon>
        <taxon>Chitinophagales</taxon>
        <taxon>Chitinophagaceae</taxon>
        <taxon>Taibaiella</taxon>
    </lineage>
</organism>
<evidence type="ECO:0000313" key="1">
    <source>
        <dbReference type="EMBL" id="PSK94208.1"/>
    </source>
</evidence>
<dbReference type="AlphaFoldDB" id="A0A2P8DAF4"/>
<dbReference type="EMBL" id="PYGD01000001">
    <property type="protein sequence ID" value="PSK94208.1"/>
    <property type="molecule type" value="Genomic_DNA"/>
</dbReference>
<evidence type="ECO:0000313" key="2">
    <source>
        <dbReference type="Proteomes" id="UP000240572"/>
    </source>
</evidence>
<gene>
    <name evidence="1" type="ORF">B0I18_101363</name>
</gene>
<protein>
    <submittedName>
        <fullName evidence="1">Uncharacterized protein</fullName>
    </submittedName>
</protein>
<dbReference type="OrthoDB" id="667398at2"/>